<dbReference type="Proteomes" id="UP000001916">
    <property type="component" value="Chromosome"/>
</dbReference>
<dbReference type="InterPro" id="IPR045584">
    <property type="entry name" value="Pilin-like"/>
</dbReference>
<evidence type="ECO:0000313" key="6">
    <source>
        <dbReference type="EMBL" id="ADH64226.1"/>
    </source>
</evidence>
<keyword evidence="7" id="KW-1185">Reference proteome</keyword>
<organism evidence="6 7">
    <name type="scientific">Allomeiothermus silvanus (strain ATCC 700542 / DSM 9946 / NBRC 106475 / NCIMB 13440 / VI-R2)</name>
    <name type="common">Thermus silvanus</name>
    <dbReference type="NCBI Taxonomy" id="526227"/>
    <lineage>
        <taxon>Bacteria</taxon>
        <taxon>Thermotogati</taxon>
        <taxon>Deinococcota</taxon>
        <taxon>Deinococci</taxon>
        <taxon>Thermales</taxon>
        <taxon>Thermaceae</taxon>
        <taxon>Allomeiothermus</taxon>
    </lineage>
</organism>
<dbReference type="STRING" id="526227.Mesil_2369"/>
<name>D7BA91_ALLS1</name>
<evidence type="ECO:0000256" key="2">
    <source>
        <dbReference type="ARBA" id="ARBA00004418"/>
    </source>
</evidence>
<dbReference type="SUPFAM" id="SSF54523">
    <property type="entry name" value="Pili subunits"/>
    <property type="match status" value="1"/>
</dbReference>
<dbReference type="HOGENOM" id="CLU_1756687_0_0_0"/>
<dbReference type="Gene3D" id="3.30.700.10">
    <property type="entry name" value="Glycoprotein, Type 4 Pilin"/>
    <property type="match status" value="1"/>
</dbReference>
<evidence type="ECO:0000256" key="1">
    <source>
        <dbReference type="ARBA" id="ARBA00004203"/>
    </source>
</evidence>
<sequence>MRQQGLTLIEVLVAIAIFAVILAVVVPLLGFFRLNNQSTRTLNATTLAQNVVEEVRGFWQDPDHYNKTCYEPASPLPSQVSLQAYTLDSAGGSPSPLTVNYSCASATPDAAYISLKRMEVVVKDPSDATKVLARVTVDVPNPTPPPIN</sequence>
<keyword evidence="5" id="KW-0472">Membrane</keyword>
<evidence type="ECO:0000256" key="5">
    <source>
        <dbReference type="SAM" id="Phobius"/>
    </source>
</evidence>
<dbReference type="GO" id="GO:0042597">
    <property type="term" value="C:periplasmic space"/>
    <property type="evidence" value="ECO:0007669"/>
    <property type="project" value="UniProtKB-SubCell"/>
</dbReference>
<evidence type="ECO:0000313" key="7">
    <source>
        <dbReference type="Proteomes" id="UP000001916"/>
    </source>
</evidence>
<dbReference type="RefSeq" id="WP_013158769.1">
    <property type="nucleotide sequence ID" value="NC_014212.1"/>
</dbReference>
<dbReference type="OrthoDB" id="73595at2"/>
<evidence type="ECO:0000256" key="4">
    <source>
        <dbReference type="ARBA" id="ARBA00023237"/>
    </source>
</evidence>
<proteinExistence type="predicted"/>
<gene>
    <name evidence="6" type="ordered locus">Mesil_2369</name>
</gene>
<keyword evidence="4" id="KW-0998">Cell outer membrane</keyword>
<dbReference type="eggNOG" id="COG2165">
    <property type="taxonomic scope" value="Bacteria"/>
</dbReference>
<dbReference type="KEGG" id="msv:Mesil_2369"/>
<reference evidence="6 7" key="1">
    <citation type="journal article" date="2010" name="Stand. Genomic Sci.">
        <title>Complete genome sequence of Meiothermus silvanus type strain (VI-R2).</title>
        <authorList>
            <person name="Sikorski J."/>
            <person name="Tindall B.J."/>
            <person name="Lowry S."/>
            <person name="Lucas S."/>
            <person name="Nolan M."/>
            <person name="Copeland A."/>
            <person name="Glavina Del Rio T."/>
            <person name="Tice H."/>
            <person name="Cheng J.F."/>
            <person name="Han C."/>
            <person name="Pitluck S."/>
            <person name="Liolios K."/>
            <person name="Ivanova N."/>
            <person name="Mavromatis K."/>
            <person name="Mikhailova N."/>
            <person name="Pati A."/>
            <person name="Goodwin L."/>
            <person name="Chen A."/>
            <person name="Palaniappan K."/>
            <person name="Land M."/>
            <person name="Hauser L."/>
            <person name="Chang Y.J."/>
            <person name="Jeffries C.D."/>
            <person name="Rohde M."/>
            <person name="Goker M."/>
            <person name="Woyke T."/>
            <person name="Bristow J."/>
            <person name="Eisen J.A."/>
            <person name="Markowitz V."/>
            <person name="Hugenholtz P."/>
            <person name="Kyrpides N.C."/>
            <person name="Klenk H.P."/>
            <person name="Lapidus A."/>
        </authorList>
    </citation>
    <scope>NUCLEOTIDE SEQUENCE [LARGE SCALE GENOMIC DNA]</scope>
    <source>
        <strain evidence="7">ATCC 700542 / DSM 9946 / VI-R2</strain>
    </source>
</reference>
<dbReference type="NCBIfam" id="TIGR02532">
    <property type="entry name" value="IV_pilin_GFxxxE"/>
    <property type="match status" value="1"/>
</dbReference>
<dbReference type="InterPro" id="IPR012902">
    <property type="entry name" value="N_methyl_site"/>
</dbReference>
<dbReference type="AlphaFoldDB" id="D7BA91"/>
<keyword evidence="5" id="KW-0812">Transmembrane</keyword>
<protein>
    <submittedName>
        <fullName evidence="6">Pilin, type IV</fullName>
    </submittedName>
</protein>
<feature type="transmembrane region" description="Helical" evidence="5">
    <location>
        <begin position="6"/>
        <end position="32"/>
    </location>
</feature>
<dbReference type="Pfam" id="PF07963">
    <property type="entry name" value="N_methyl"/>
    <property type="match status" value="1"/>
</dbReference>
<keyword evidence="3" id="KW-0574">Periplasm</keyword>
<comment type="subcellular location">
    <subcellularLocation>
        <location evidence="1">Cell outer membrane</location>
        <topology evidence="1">Single-pass membrane protein</topology>
    </subcellularLocation>
    <subcellularLocation>
        <location evidence="2">Periplasm</location>
    </subcellularLocation>
</comment>
<accession>D7BA91</accession>
<dbReference type="EMBL" id="CP002042">
    <property type="protein sequence ID" value="ADH64226.1"/>
    <property type="molecule type" value="Genomic_DNA"/>
</dbReference>
<dbReference type="GO" id="GO:0009279">
    <property type="term" value="C:cell outer membrane"/>
    <property type="evidence" value="ECO:0007669"/>
    <property type="project" value="UniProtKB-SubCell"/>
</dbReference>
<dbReference type="PROSITE" id="PS00409">
    <property type="entry name" value="PROKAR_NTER_METHYL"/>
    <property type="match status" value="1"/>
</dbReference>
<keyword evidence="5" id="KW-1133">Transmembrane helix</keyword>
<evidence type="ECO:0000256" key="3">
    <source>
        <dbReference type="ARBA" id="ARBA00022764"/>
    </source>
</evidence>